<evidence type="ECO:0000256" key="2">
    <source>
        <dbReference type="ARBA" id="ARBA00022737"/>
    </source>
</evidence>
<dbReference type="EMBL" id="JBHUMA010000008">
    <property type="protein sequence ID" value="MFD2600144.1"/>
    <property type="molecule type" value="Genomic_DNA"/>
</dbReference>
<dbReference type="EC" id="2.8.1.-" evidence="4"/>
<organism evidence="4 5">
    <name type="scientific">Sphingobacterium corticis</name>
    <dbReference type="NCBI Taxonomy" id="1812823"/>
    <lineage>
        <taxon>Bacteria</taxon>
        <taxon>Pseudomonadati</taxon>
        <taxon>Bacteroidota</taxon>
        <taxon>Sphingobacteriia</taxon>
        <taxon>Sphingobacteriales</taxon>
        <taxon>Sphingobacteriaceae</taxon>
        <taxon>Sphingobacterium</taxon>
    </lineage>
</organism>
<feature type="domain" description="Rhodanese" evidence="3">
    <location>
        <begin position="18"/>
        <end position="135"/>
    </location>
</feature>
<keyword evidence="2" id="KW-0677">Repeat</keyword>
<dbReference type="PANTHER" id="PTHR11364">
    <property type="entry name" value="THIOSULFATE SULFERTANSFERASE"/>
    <property type="match status" value="1"/>
</dbReference>
<dbReference type="Gene3D" id="3.40.250.10">
    <property type="entry name" value="Rhodanese-like domain"/>
    <property type="match status" value="2"/>
</dbReference>
<dbReference type="PANTHER" id="PTHR11364:SF27">
    <property type="entry name" value="SULFURTRANSFERASE"/>
    <property type="match status" value="1"/>
</dbReference>
<dbReference type="SMART" id="SM00450">
    <property type="entry name" value="RHOD"/>
    <property type="match status" value="2"/>
</dbReference>
<dbReference type="PROSITE" id="PS50206">
    <property type="entry name" value="RHODANESE_3"/>
    <property type="match status" value="2"/>
</dbReference>
<keyword evidence="1 4" id="KW-0808">Transferase</keyword>
<sequence>MQNKPLIDVATLQRWLSEAKDVKILDATIDKVNQSIDADGKQAEYIPNSLFLDIEGKFSDHSNPLPHTMVDAKTFEQEARSLGINADTIVVIYDRWGIYSSPRAWWMFRYMGHPETYVLHGGLAEWKSAGLPTTNIHESNTQIKEGNFVAKPISDWLTGKNDILEKLNTDVAIIDARSKGRFEGTAPEPRAGLRSGHIPGSSNLPFDNILHGPHYQSEHDLHQVFEPILTDNQAIFTCGSGISAAILALAAYQIGHENISIYDGSWSEWGANDNLPVA</sequence>
<dbReference type="InterPro" id="IPR045078">
    <property type="entry name" value="TST/MPST-like"/>
</dbReference>
<evidence type="ECO:0000313" key="4">
    <source>
        <dbReference type="EMBL" id="MFD2600144.1"/>
    </source>
</evidence>
<dbReference type="SUPFAM" id="SSF52821">
    <property type="entry name" value="Rhodanese/Cell cycle control phosphatase"/>
    <property type="match status" value="2"/>
</dbReference>
<evidence type="ECO:0000256" key="1">
    <source>
        <dbReference type="ARBA" id="ARBA00022679"/>
    </source>
</evidence>
<feature type="domain" description="Rhodanese" evidence="3">
    <location>
        <begin position="167"/>
        <end position="278"/>
    </location>
</feature>
<gene>
    <name evidence="4" type="ORF">ACFSQ3_14395</name>
</gene>
<keyword evidence="5" id="KW-1185">Reference proteome</keyword>
<dbReference type="CDD" id="cd01449">
    <property type="entry name" value="TST_Repeat_2"/>
    <property type="match status" value="1"/>
</dbReference>
<proteinExistence type="predicted"/>
<evidence type="ECO:0000313" key="5">
    <source>
        <dbReference type="Proteomes" id="UP001597393"/>
    </source>
</evidence>
<dbReference type="CDD" id="cd01448">
    <property type="entry name" value="TST_Repeat_1"/>
    <property type="match status" value="1"/>
</dbReference>
<comment type="caution">
    <text evidence="4">The sequence shown here is derived from an EMBL/GenBank/DDBJ whole genome shotgun (WGS) entry which is preliminary data.</text>
</comment>
<protein>
    <submittedName>
        <fullName evidence="4">Sulfurtransferase</fullName>
        <ecNumber evidence="4">2.8.1.-</ecNumber>
    </submittedName>
</protein>
<evidence type="ECO:0000259" key="3">
    <source>
        <dbReference type="PROSITE" id="PS50206"/>
    </source>
</evidence>
<accession>A0ABW5NM48</accession>
<dbReference type="RefSeq" id="WP_380870284.1">
    <property type="nucleotide sequence ID" value="NZ_JBHUMA010000008.1"/>
</dbReference>
<dbReference type="GO" id="GO:0016740">
    <property type="term" value="F:transferase activity"/>
    <property type="evidence" value="ECO:0007669"/>
    <property type="project" value="UniProtKB-KW"/>
</dbReference>
<dbReference type="InterPro" id="IPR001763">
    <property type="entry name" value="Rhodanese-like_dom"/>
</dbReference>
<dbReference type="Pfam" id="PF00581">
    <property type="entry name" value="Rhodanese"/>
    <property type="match status" value="2"/>
</dbReference>
<name>A0ABW5NM48_9SPHI</name>
<dbReference type="InterPro" id="IPR036873">
    <property type="entry name" value="Rhodanese-like_dom_sf"/>
</dbReference>
<dbReference type="Proteomes" id="UP001597393">
    <property type="component" value="Unassembled WGS sequence"/>
</dbReference>
<reference evidence="5" key="1">
    <citation type="journal article" date="2019" name="Int. J. Syst. Evol. Microbiol.">
        <title>The Global Catalogue of Microorganisms (GCM) 10K type strain sequencing project: providing services to taxonomists for standard genome sequencing and annotation.</title>
        <authorList>
            <consortium name="The Broad Institute Genomics Platform"/>
            <consortium name="The Broad Institute Genome Sequencing Center for Infectious Disease"/>
            <person name="Wu L."/>
            <person name="Ma J."/>
        </authorList>
    </citation>
    <scope>NUCLEOTIDE SEQUENCE [LARGE SCALE GENOMIC DNA]</scope>
    <source>
        <strain evidence="5">KCTC 42248</strain>
    </source>
</reference>